<accession>A0A1H2GJL1</accession>
<evidence type="ECO:0000313" key="1">
    <source>
        <dbReference type="EMBL" id="SDU19807.1"/>
    </source>
</evidence>
<dbReference type="Proteomes" id="UP000182882">
    <property type="component" value="Unassembled WGS sequence"/>
</dbReference>
<organism evidence="1 2">
    <name type="scientific">Nitrosomonas ureae</name>
    <dbReference type="NCBI Taxonomy" id="44577"/>
    <lineage>
        <taxon>Bacteria</taxon>
        <taxon>Pseudomonadati</taxon>
        <taxon>Pseudomonadota</taxon>
        <taxon>Betaproteobacteria</taxon>
        <taxon>Nitrosomonadales</taxon>
        <taxon>Nitrosomonadaceae</taxon>
        <taxon>Nitrosomonas</taxon>
    </lineage>
</organism>
<reference evidence="2" key="1">
    <citation type="submission" date="2016-10" db="EMBL/GenBank/DDBJ databases">
        <authorList>
            <person name="Varghese N."/>
            <person name="Submissions S."/>
        </authorList>
    </citation>
    <scope>NUCLEOTIDE SEQUENCE [LARGE SCALE GENOMIC DNA]</scope>
    <source>
        <strain evidence="2">Nm10</strain>
    </source>
</reference>
<dbReference type="EMBL" id="FNLN01000033">
    <property type="protein sequence ID" value="SDU19807.1"/>
    <property type="molecule type" value="Genomic_DNA"/>
</dbReference>
<evidence type="ECO:0000313" key="2">
    <source>
        <dbReference type="Proteomes" id="UP000182882"/>
    </source>
</evidence>
<dbReference type="AlphaFoldDB" id="A0A1H2GJL1"/>
<proteinExistence type="predicted"/>
<gene>
    <name evidence="1" type="ORF">SAMN05216406_13313</name>
</gene>
<sequence>MGTKTRLLKSIEIILEFYTYLYFVIQSYRNL</sequence>
<name>A0A1H2GJL1_9PROT</name>
<protein>
    <submittedName>
        <fullName evidence="1">Uncharacterized protein</fullName>
    </submittedName>
</protein>
<keyword evidence="2" id="KW-1185">Reference proteome</keyword>